<dbReference type="InterPro" id="IPR029033">
    <property type="entry name" value="His_PPase_superfam"/>
</dbReference>
<dbReference type="CDD" id="cd07067">
    <property type="entry name" value="HP_PGM_like"/>
    <property type="match status" value="1"/>
</dbReference>
<gene>
    <name evidence="1" type="ORF">ACFFGG_14415</name>
</gene>
<name>A0ABV6PXS0_9BURK</name>
<dbReference type="PANTHER" id="PTHR48100">
    <property type="entry name" value="BROAD-SPECIFICITY PHOSPHATASE YOR283W-RELATED"/>
    <property type="match status" value="1"/>
</dbReference>
<evidence type="ECO:0000313" key="1">
    <source>
        <dbReference type="EMBL" id="MFC0593743.1"/>
    </source>
</evidence>
<dbReference type="SUPFAM" id="SSF53254">
    <property type="entry name" value="Phosphoglycerate mutase-like"/>
    <property type="match status" value="1"/>
</dbReference>
<dbReference type="InterPro" id="IPR050275">
    <property type="entry name" value="PGM_Phosphatase"/>
</dbReference>
<dbReference type="PROSITE" id="PS00175">
    <property type="entry name" value="PG_MUTASE"/>
    <property type="match status" value="1"/>
</dbReference>
<comment type="caution">
    <text evidence="1">The sequence shown here is derived from an EMBL/GenBank/DDBJ whole genome shotgun (WGS) entry which is preliminary data.</text>
</comment>
<proteinExistence type="predicted"/>
<reference evidence="1 2" key="1">
    <citation type="submission" date="2024-09" db="EMBL/GenBank/DDBJ databases">
        <authorList>
            <person name="Sun Q."/>
            <person name="Mori K."/>
        </authorList>
    </citation>
    <scope>NUCLEOTIDE SEQUENCE [LARGE SCALE GENOMIC DNA]</scope>
    <source>
        <strain evidence="1 2">NCAIM B.02336</strain>
    </source>
</reference>
<keyword evidence="2" id="KW-1185">Reference proteome</keyword>
<dbReference type="InterPro" id="IPR013078">
    <property type="entry name" value="His_Pase_superF_clade-1"/>
</dbReference>
<sequence>MTHKKSSRQPPVPQGYTTWLDYAVLAFSGRAAWNEFILDDDWSDTPTDVFYDLVQEEYCRLKERQPLRTLMLVRHGQSLANAGGVTMEHHAIPLTELGRRQTELLAECLPAKPAMICSSPFLRARQSAEPYCVRTGLADQVIDQLHEFDTIDPELFQGMTGGERRPIMDAYWAEGDPDKRMGPRAETFREFAQRVECFRTGAMLSLPDGAVLFGHGMWIGMLTWQLMGFSAGDSLGMKAFRRFQQGLPMPNAAVYRFTEAAPGRWTFAAEEAIMRAVSTVAVGSVKYSELSDTNREEFRAE</sequence>
<dbReference type="SMART" id="SM00855">
    <property type="entry name" value="PGAM"/>
    <property type="match status" value="1"/>
</dbReference>
<dbReference type="Pfam" id="PF00300">
    <property type="entry name" value="His_Phos_1"/>
    <property type="match status" value="1"/>
</dbReference>
<dbReference type="EMBL" id="JBHLTN010000029">
    <property type="protein sequence ID" value="MFC0593743.1"/>
    <property type="molecule type" value="Genomic_DNA"/>
</dbReference>
<organism evidence="1 2">
    <name type="scientific">Ottowia pentelensis</name>
    <dbReference type="NCBI Taxonomy" id="511108"/>
    <lineage>
        <taxon>Bacteria</taxon>
        <taxon>Pseudomonadati</taxon>
        <taxon>Pseudomonadota</taxon>
        <taxon>Betaproteobacteria</taxon>
        <taxon>Burkholderiales</taxon>
        <taxon>Comamonadaceae</taxon>
        <taxon>Ottowia</taxon>
    </lineage>
</organism>
<dbReference type="Proteomes" id="UP001589834">
    <property type="component" value="Unassembled WGS sequence"/>
</dbReference>
<evidence type="ECO:0000313" key="2">
    <source>
        <dbReference type="Proteomes" id="UP001589834"/>
    </source>
</evidence>
<dbReference type="InterPro" id="IPR001345">
    <property type="entry name" value="PG/BPGM_mutase_AS"/>
</dbReference>
<protein>
    <submittedName>
        <fullName evidence="1">Histidine phosphatase family protein</fullName>
    </submittedName>
</protein>
<dbReference type="Gene3D" id="3.40.50.1240">
    <property type="entry name" value="Phosphoglycerate mutase-like"/>
    <property type="match status" value="1"/>
</dbReference>
<dbReference type="RefSeq" id="WP_377483983.1">
    <property type="nucleotide sequence ID" value="NZ_JBHLTN010000029.1"/>
</dbReference>
<accession>A0ABV6PXS0</accession>